<evidence type="ECO:0000313" key="3">
    <source>
        <dbReference type="Proteomes" id="UP000762676"/>
    </source>
</evidence>
<dbReference type="Proteomes" id="UP000762676">
    <property type="component" value="Unassembled WGS sequence"/>
</dbReference>
<evidence type="ECO:0000256" key="1">
    <source>
        <dbReference type="SAM" id="MobiDB-lite"/>
    </source>
</evidence>
<feature type="compositionally biased region" description="Basic and acidic residues" evidence="1">
    <location>
        <begin position="66"/>
        <end position="78"/>
    </location>
</feature>
<feature type="compositionally biased region" description="Basic residues" evidence="1">
    <location>
        <begin position="136"/>
        <end position="154"/>
    </location>
</feature>
<gene>
    <name evidence="2" type="ORF">ElyMa_001721500</name>
</gene>
<feature type="region of interest" description="Disordered" evidence="1">
    <location>
        <begin position="1"/>
        <end position="30"/>
    </location>
</feature>
<organism evidence="2 3">
    <name type="scientific">Elysia marginata</name>
    <dbReference type="NCBI Taxonomy" id="1093978"/>
    <lineage>
        <taxon>Eukaryota</taxon>
        <taxon>Metazoa</taxon>
        <taxon>Spiralia</taxon>
        <taxon>Lophotrochozoa</taxon>
        <taxon>Mollusca</taxon>
        <taxon>Gastropoda</taxon>
        <taxon>Heterobranchia</taxon>
        <taxon>Euthyneura</taxon>
        <taxon>Panpulmonata</taxon>
        <taxon>Sacoglossa</taxon>
        <taxon>Placobranchoidea</taxon>
        <taxon>Plakobranchidae</taxon>
        <taxon>Elysia</taxon>
    </lineage>
</organism>
<feature type="compositionally biased region" description="Polar residues" evidence="1">
    <location>
        <begin position="19"/>
        <end position="30"/>
    </location>
</feature>
<sequence>MERPKRNIRRKLDFDQVDTPETSQPIPRNQLNRAAYKARLKTNPAAYEAYKLLDAQRARERRQRKKETMTEEERLQHREKGRARQKAYRLNWRRQLGHLNQSQRPDLSLKRLKSKKKEIGFLRESEDRTCQARKREEKRKRTGHTIGARSRRPTNRNPRNLKALFRTRRGQQRGHKEQLTTDSGKYLAMG</sequence>
<reference evidence="2 3" key="1">
    <citation type="journal article" date="2021" name="Elife">
        <title>Chloroplast acquisition without the gene transfer in kleptoplastic sea slugs, Plakobranchus ocellatus.</title>
        <authorList>
            <person name="Maeda T."/>
            <person name="Takahashi S."/>
            <person name="Yoshida T."/>
            <person name="Shimamura S."/>
            <person name="Takaki Y."/>
            <person name="Nagai Y."/>
            <person name="Toyoda A."/>
            <person name="Suzuki Y."/>
            <person name="Arimoto A."/>
            <person name="Ishii H."/>
            <person name="Satoh N."/>
            <person name="Nishiyama T."/>
            <person name="Hasebe M."/>
            <person name="Maruyama T."/>
            <person name="Minagawa J."/>
            <person name="Obokata J."/>
            <person name="Shigenobu S."/>
        </authorList>
    </citation>
    <scope>NUCLEOTIDE SEQUENCE [LARGE SCALE GENOMIC DNA]</scope>
</reference>
<accession>A0AAV4JUR7</accession>
<feature type="region of interest" description="Disordered" evidence="1">
    <location>
        <begin position="58"/>
        <end position="85"/>
    </location>
</feature>
<keyword evidence="3" id="KW-1185">Reference proteome</keyword>
<evidence type="ECO:0000313" key="2">
    <source>
        <dbReference type="EMBL" id="GFS26534.1"/>
    </source>
</evidence>
<dbReference type="EMBL" id="BMAT01003484">
    <property type="protein sequence ID" value="GFS26534.1"/>
    <property type="molecule type" value="Genomic_DNA"/>
</dbReference>
<name>A0AAV4JUR7_9GAST</name>
<protein>
    <submittedName>
        <fullName evidence="2">Uncharacterized protein</fullName>
    </submittedName>
</protein>
<feature type="compositionally biased region" description="Basic and acidic residues" evidence="1">
    <location>
        <begin position="125"/>
        <end position="135"/>
    </location>
</feature>
<comment type="caution">
    <text evidence="2">The sequence shown here is derived from an EMBL/GenBank/DDBJ whole genome shotgun (WGS) entry which is preliminary data.</text>
</comment>
<feature type="region of interest" description="Disordered" evidence="1">
    <location>
        <begin position="125"/>
        <end position="190"/>
    </location>
</feature>
<proteinExistence type="predicted"/>
<dbReference type="AlphaFoldDB" id="A0AAV4JUR7"/>
<feature type="compositionally biased region" description="Basic and acidic residues" evidence="1">
    <location>
        <begin position="1"/>
        <end position="14"/>
    </location>
</feature>